<proteinExistence type="predicted"/>
<dbReference type="Gene3D" id="2.40.10.10">
    <property type="entry name" value="Trypsin-like serine proteases"/>
    <property type="match status" value="1"/>
</dbReference>
<dbReference type="EMBL" id="HAEC01010037">
    <property type="protein sequence ID" value="SBQ78253.1"/>
    <property type="molecule type" value="Transcribed_RNA"/>
</dbReference>
<name>A0A1A8H475_9TELE</name>
<dbReference type="InterPro" id="IPR009003">
    <property type="entry name" value="Peptidase_S1_PA"/>
</dbReference>
<evidence type="ECO:0000313" key="3">
    <source>
        <dbReference type="EMBL" id="SBQ52068.1"/>
    </source>
</evidence>
<organism evidence="4">
    <name type="scientific">Nothobranchius korthausae</name>
    <dbReference type="NCBI Taxonomy" id="1143690"/>
    <lineage>
        <taxon>Eukaryota</taxon>
        <taxon>Metazoa</taxon>
        <taxon>Chordata</taxon>
        <taxon>Craniata</taxon>
        <taxon>Vertebrata</taxon>
        <taxon>Euteleostomi</taxon>
        <taxon>Actinopterygii</taxon>
        <taxon>Neopterygii</taxon>
        <taxon>Teleostei</taxon>
        <taxon>Neoteleostei</taxon>
        <taxon>Acanthomorphata</taxon>
        <taxon>Ovalentaria</taxon>
        <taxon>Atherinomorphae</taxon>
        <taxon>Cyprinodontiformes</taxon>
        <taxon>Nothobranchiidae</taxon>
        <taxon>Nothobranchius</taxon>
    </lineage>
</organism>
<reference evidence="4" key="2">
    <citation type="submission" date="2016-06" db="EMBL/GenBank/DDBJ databases">
        <title>The genome of a short-lived fish provides insights into sex chromosome evolution and the genetic control of aging.</title>
        <authorList>
            <person name="Reichwald K."/>
            <person name="Felder M."/>
            <person name="Petzold A."/>
            <person name="Koch P."/>
            <person name="Groth M."/>
            <person name="Platzer M."/>
        </authorList>
    </citation>
    <scope>NUCLEOTIDE SEQUENCE</scope>
    <source>
        <tissue evidence="4">Brain</tissue>
    </source>
</reference>
<dbReference type="GO" id="GO:0004252">
    <property type="term" value="F:serine-type endopeptidase activity"/>
    <property type="evidence" value="ECO:0007669"/>
    <property type="project" value="InterPro"/>
</dbReference>
<dbReference type="PANTHER" id="PTHR24271:SF80">
    <property type="entry name" value="GRANZYME 3, TANDEM DUPLICATE 1-RELATED"/>
    <property type="match status" value="1"/>
</dbReference>
<feature type="domain" description="Peptidase S1" evidence="2">
    <location>
        <begin position="1"/>
        <end position="96"/>
    </location>
</feature>
<dbReference type="InterPro" id="IPR043504">
    <property type="entry name" value="Peptidase_S1_PA_chymotrypsin"/>
</dbReference>
<dbReference type="AlphaFoldDB" id="A0A1A8H475"/>
<evidence type="ECO:0000256" key="1">
    <source>
        <dbReference type="ARBA" id="ARBA00023157"/>
    </source>
</evidence>
<evidence type="ECO:0000259" key="2">
    <source>
        <dbReference type="PROSITE" id="PS50240"/>
    </source>
</evidence>
<reference evidence="4" key="1">
    <citation type="submission" date="2016-05" db="EMBL/GenBank/DDBJ databases">
        <authorList>
            <person name="Lavstsen T."/>
            <person name="Jespersen J.S."/>
        </authorList>
    </citation>
    <scope>NUCLEOTIDE SEQUENCE</scope>
    <source>
        <tissue evidence="4">Brain</tissue>
    </source>
</reference>
<sequence length="97" mass="11325">MPTSNILKETTEKMQFIPECQNIWKEHFSVLRMICTKLTKTQEGICQGDSGGPLMCNSKVQHITDFTYDNECDNPKYPHVFAKVGFYLPWMQKMMKN</sequence>
<protein>
    <recommendedName>
        <fullName evidence="2">Peptidase S1 domain-containing protein</fullName>
    </recommendedName>
</protein>
<accession>A0A1A8H475</accession>
<dbReference type="PROSITE" id="PS50240">
    <property type="entry name" value="TRYPSIN_DOM"/>
    <property type="match status" value="1"/>
</dbReference>
<dbReference type="EMBL" id="HAEB01005541">
    <property type="protein sequence ID" value="SBQ52068.1"/>
    <property type="molecule type" value="Transcribed_RNA"/>
</dbReference>
<dbReference type="PROSITE" id="PS00135">
    <property type="entry name" value="TRYPSIN_SER"/>
    <property type="match status" value="1"/>
</dbReference>
<dbReference type="InterPro" id="IPR033116">
    <property type="entry name" value="TRYPSIN_SER"/>
</dbReference>
<dbReference type="GO" id="GO:0006508">
    <property type="term" value="P:proteolysis"/>
    <property type="evidence" value="ECO:0007669"/>
    <property type="project" value="InterPro"/>
</dbReference>
<dbReference type="SUPFAM" id="SSF50494">
    <property type="entry name" value="Trypsin-like serine proteases"/>
    <property type="match status" value="1"/>
</dbReference>
<evidence type="ECO:0000313" key="4">
    <source>
        <dbReference type="EMBL" id="SBQ78253.1"/>
    </source>
</evidence>
<keyword evidence="1" id="KW-1015">Disulfide bond</keyword>
<dbReference type="InterPro" id="IPR001254">
    <property type="entry name" value="Trypsin_dom"/>
</dbReference>
<dbReference type="PANTHER" id="PTHR24271">
    <property type="entry name" value="KALLIKREIN-RELATED"/>
    <property type="match status" value="1"/>
</dbReference>
<gene>
    <name evidence="4" type="primary">Nfu_g_1_017656</name>
    <name evidence="3" type="synonym">Nfu_g_1_017772</name>
</gene>
<dbReference type="Pfam" id="PF00089">
    <property type="entry name" value="Trypsin"/>
    <property type="match status" value="1"/>
</dbReference>